<dbReference type="InterPro" id="IPR051545">
    <property type="entry name" value="NAD(P)H_dehydrogenase_qn"/>
</dbReference>
<comment type="similarity">
    <text evidence="1">Belongs to the NAD(P)H dehydrogenase (quinone) family.</text>
</comment>
<evidence type="ECO:0000313" key="4">
    <source>
        <dbReference type="EMBL" id="NKY48922.1"/>
    </source>
</evidence>
<dbReference type="RefSeq" id="WP_067869751.1">
    <property type="nucleotide sequence ID" value="NZ_JAAXOP010000001.1"/>
</dbReference>
<evidence type="ECO:0000256" key="1">
    <source>
        <dbReference type="ARBA" id="ARBA00006252"/>
    </source>
</evidence>
<dbReference type="InterPro" id="IPR029039">
    <property type="entry name" value="Flavoprotein-like_sf"/>
</dbReference>
<dbReference type="Gene3D" id="3.40.50.360">
    <property type="match status" value="1"/>
</dbReference>
<dbReference type="Proteomes" id="UP000565711">
    <property type="component" value="Unassembled WGS sequence"/>
</dbReference>
<keyword evidence="5" id="KW-1185">Reference proteome</keyword>
<dbReference type="SUPFAM" id="SSF52218">
    <property type="entry name" value="Flavoproteins"/>
    <property type="match status" value="1"/>
</dbReference>
<sequence>MTALVVVAHPDSESLTHHLGRSISTALTDIGVDTGWADLHAEKFDPRFTLADRRLYQGNGPIPADVAAEQQRLNDIDDLVLVFPVYWWSMPALLKGWIDRVFINGWAFDDHVTPIARKLGHLTIHLVMPAGDDADSFQRRGYDTAISTQIETGVLGYCGARTGFTTVLHEAEALTLAGLEEKGRAVGAAVADAVRRPIGV</sequence>
<proteinExistence type="inferred from homology"/>
<accession>A0A846XS56</accession>
<dbReference type="PANTHER" id="PTHR10204:SF34">
    <property type="entry name" value="NAD(P)H DEHYDROGENASE [QUINONE] 1 ISOFORM 1"/>
    <property type="match status" value="1"/>
</dbReference>
<evidence type="ECO:0000256" key="2">
    <source>
        <dbReference type="ARBA" id="ARBA00023002"/>
    </source>
</evidence>
<dbReference type="GO" id="GO:0003955">
    <property type="term" value="F:NAD(P)H dehydrogenase (quinone) activity"/>
    <property type="evidence" value="ECO:0007669"/>
    <property type="project" value="TreeGrafter"/>
</dbReference>
<evidence type="ECO:0000313" key="5">
    <source>
        <dbReference type="Proteomes" id="UP000565711"/>
    </source>
</evidence>
<name>A0A846XS56_9NOCA</name>
<dbReference type="Pfam" id="PF02525">
    <property type="entry name" value="Flavodoxin_2"/>
    <property type="match status" value="1"/>
</dbReference>
<comment type="caution">
    <text evidence="4">The sequence shown here is derived from an EMBL/GenBank/DDBJ whole genome shotgun (WGS) entry which is preliminary data.</text>
</comment>
<dbReference type="InterPro" id="IPR003680">
    <property type="entry name" value="Flavodoxin_fold"/>
</dbReference>
<dbReference type="PANTHER" id="PTHR10204">
    <property type="entry name" value="NAD P H OXIDOREDUCTASE-RELATED"/>
    <property type="match status" value="1"/>
</dbReference>
<reference evidence="4 5" key="1">
    <citation type="submission" date="2020-04" db="EMBL/GenBank/DDBJ databases">
        <title>MicrobeNet Type strains.</title>
        <authorList>
            <person name="Nicholson A.C."/>
        </authorList>
    </citation>
    <scope>NUCLEOTIDE SEQUENCE [LARGE SCALE GENOMIC DNA]</scope>
    <source>
        <strain evidence="4 5">JCM 12354</strain>
    </source>
</reference>
<keyword evidence="2" id="KW-0560">Oxidoreductase</keyword>
<organism evidence="4 5">
    <name type="scientific">Nocardia vermiculata</name>
    <dbReference type="NCBI Taxonomy" id="257274"/>
    <lineage>
        <taxon>Bacteria</taxon>
        <taxon>Bacillati</taxon>
        <taxon>Actinomycetota</taxon>
        <taxon>Actinomycetes</taxon>
        <taxon>Mycobacteriales</taxon>
        <taxon>Nocardiaceae</taxon>
        <taxon>Nocardia</taxon>
    </lineage>
</organism>
<gene>
    <name evidence="4" type="ORF">HGA08_01695</name>
</gene>
<protein>
    <submittedName>
        <fullName evidence="4">NAD(P)H-dependent oxidoreductase</fullName>
    </submittedName>
</protein>
<dbReference type="GO" id="GO:0005829">
    <property type="term" value="C:cytosol"/>
    <property type="evidence" value="ECO:0007669"/>
    <property type="project" value="TreeGrafter"/>
</dbReference>
<feature type="domain" description="Flavodoxin-like fold" evidence="3">
    <location>
        <begin position="1"/>
        <end position="170"/>
    </location>
</feature>
<dbReference type="EMBL" id="JAAXOP010000001">
    <property type="protein sequence ID" value="NKY48922.1"/>
    <property type="molecule type" value="Genomic_DNA"/>
</dbReference>
<dbReference type="AlphaFoldDB" id="A0A846XS56"/>
<evidence type="ECO:0000259" key="3">
    <source>
        <dbReference type="Pfam" id="PF02525"/>
    </source>
</evidence>